<dbReference type="AlphaFoldDB" id="A0A9X2H8N7"/>
<reference evidence="5" key="1">
    <citation type="submission" date="2022-03" db="EMBL/GenBank/DDBJ databases">
        <title>Aurantimonas Liuensis sp. Nov., isolated from the hadal seawater of the Mariana Trench.</title>
        <authorList>
            <person name="Liu R."/>
        </authorList>
    </citation>
    <scope>NUCLEOTIDE SEQUENCE</scope>
    <source>
        <strain evidence="5">LRZ36</strain>
    </source>
</reference>
<dbReference type="Gene3D" id="1.10.1040.10">
    <property type="entry name" value="N-(1-d-carboxylethyl)-l-norvaline Dehydrogenase, domain 2"/>
    <property type="match status" value="1"/>
</dbReference>
<dbReference type="SUPFAM" id="SSF51735">
    <property type="entry name" value="NAD(P)-binding Rossmann-fold domains"/>
    <property type="match status" value="1"/>
</dbReference>
<evidence type="ECO:0000313" key="6">
    <source>
        <dbReference type="Proteomes" id="UP001155220"/>
    </source>
</evidence>
<dbReference type="PANTHER" id="PTHR43362">
    <property type="entry name" value="MANNITOL DEHYDROGENASE DSF1-RELATED"/>
    <property type="match status" value="1"/>
</dbReference>
<dbReference type="PRINTS" id="PR00084">
    <property type="entry name" value="MTLDHDRGNASE"/>
</dbReference>
<keyword evidence="1" id="KW-0560">Oxidoreductase</keyword>
<dbReference type="InterPro" id="IPR023027">
    <property type="entry name" value="Mannitol_DH_CS"/>
</dbReference>
<dbReference type="Pfam" id="PF08125">
    <property type="entry name" value="Mannitol_dh_C"/>
    <property type="match status" value="1"/>
</dbReference>
<dbReference type="InterPro" id="IPR036291">
    <property type="entry name" value="NAD(P)-bd_dom_sf"/>
</dbReference>
<dbReference type="InterPro" id="IPR008927">
    <property type="entry name" value="6-PGluconate_DH-like_C_sf"/>
</dbReference>
<accession>A0A9X2H8N7</accession>
<dbReference type="InterPro" id="IPR013118">
    <property type="entry name" value="Mannitol_DH_C"/>
</dbReference>
<sequence length="494" mass="55187">MATKLSLENLDEIGARVAIPSYSREQLSPGIVHIGIGNFHRAHQATYLDRLFSMGLGHDWAIVGAGVLEGDRRAREVLRAQDWLTTIVEQEADRSDAHVIGSMIDYIEPANPDAIIAGLADPRTRIVSLTITEGGYFLDANDNFDPSHPAIVADAENPASPRTVFGLAIAGLKKRRDAGTPPFTVMCCDNIPHNGKVTRNTLCSLAAMSDQAMSDWIAENVAFPNSMVDRITPATSHREREICRDEHGIDDGWPVFCEGFTQWVMEDNFPLGRPPLEEVGVQFVSDVMPFELMKLRMLNGGHAIIAYPAGLMDIRFVHEAMEHPVIRAYLRRVEETEVVPRVPPVPGTDPFEYFDLIERRFSNPKIADTVQRLCLDGYNRQPKFVVPVLREALKLGGKFDGLALECALWCRYCYGVTESGAEIAPNDSHWDRLVALSRKAKENPAEWLTLSDVYGDVAGNEDFRARFTYWLNMLWQNGTSNTLEAYLSAGQRRN</sequence>
<evidence type="ECO:0000256" key="2">
    <source>
        <dbReference type="ARBA" id="ARBA00023027"/>
    </source>
</evidence>
<dbReference type="RefSeq" id="WP_253964697.1">
    <property type="nucleotide sequence ID" value="NZ_JALHBS010000069.1"/>
</dbReference>
<keyword evidence="2" id="KW-0520">NAD</keyword>
<feature type="domain" description="Mannitol dehydrogenase C-terminal" evidence="4">
    <location>
        <begin position="286"/>
        <end position="474"/>
    </location>
</feature>
<dbReference type="InterPro" id="IPR013131">
    <property type="entry name" value="Mannitol_DH_N"/>
</dbReference>
<dbReference type="SUPFAM" id="SSF48179">
    <property type="entry name" value="6-phosphogluconate dehydrogenase C-terminal domain-like"/>
    <property type="match status" value="1"/>
</dbReference>
<evidence type="ECO:0000259" key="3">
    <source>
        <dbReference type="Pfam" id="PF01232"/>
    </source>
</evidence>
<dbReference type="GO" id="GO:0019594">
    <property type="term" value="P:mannitol metabolic process"/>
    <property type="evidence" value="ECO:0007669"/>
    <property type="project" value="InterPro"/>
</dbReference>
<evidence type="ECO:0000256" key="1">
    <source>
        <dbReference type="ARBA" id="ARBA00023002"/>
    </source>
</evidence>
<organism evidence="5 6">
    <name type="scientific">Aurantimonas marianensis</name>
    <dbReference type="NCBI Taxonomy" id="2920428"/>
    <lineage>
        <taxon>Bacteria</taxon>
        <taxon>Pseudomonadati</taxon>
        <taxon>Pseudomonadota</taxon>
        <taxon>Alphaproteobacteria</taxon>
        <taxon>Hyphomicrobiales</taxon>
        <taxon>Aurantimonadaceae</taxon>
        <taxon>Aurantimonas</taxon>
    </lineage>
</organism>
<comment type="caution">
    <text evidence="5">The sequence shown here is derived from an EMBL/GenBank/DDBJ whole genome shotgun (WGS) entry which is preliminary data.</text>
</comment>
<dbReference type="PANTHER" id="PTHR43362:SF1">
    <property type="entry name" value="MANNITOL DEHYDROGENASE 2-RELATED"/>
    <property type="match status" value="1"/>
</dbReference>
<dbReference type="Gene3D" id="3.40.50.720">
    <property type="entry name" value="NAD(P)-binding Rossmann-like Domain"/>
    <property type="match status" value="1"/>
</dbReference>
<evidence type="ECO:0000313" key="5">
    <source>
        <dbReference type="EMBL" id="MCP3055813.1"/>
    </source>
</evidence>
<evidence type="ECO:0000259" key="4">
    <source>
        <dbReference type="Pfam" id="PF08125"/>
    </source>
</evidence>
<dbReference type="InterPro" id="IPR050988">
    <property type="entry name" value="Mannitol_DH/Oxidoreductase"/>
</dbReference>
<dbReference type="Pfam" id="PF01232">
    <property type="entry name" value="Mannitol_dh"/>
    <property type="match status" value="1"/>
</dbReference>
<feature type="domain" description="Mannitol dehydrogenase N-terminal" evidence="3">
    <location>
        <begin position="30"/>
        <end position="277"/>
    </location>
</feature>
<dbReference type="Proteomes" id="UP001155220">
    <property type="component" value="Unassembled WGS sequence"/>
</dbReference>
<dbReference type="GO" id="GO:0046029">
    <property type="term" value="F:mannitol dehydrogenase activity"/>
    <property type="evidence" value="ECO:0007669"/>
    <property type="project" value="TreeGrafter"/>
</dbReference>
<dbReference type="PROSITE" id="PS00974">
    <property type="entry name" value="MANNITOL_DHGENASE"/>
    <property type="match status" value="1"/>
</dbReference>
<keyword evidence="6" id="KW-1185">Reference proteome</keyword>
<protein>
    <submittedName>
        <fullName evidence="5">Mannitol dehydrogenase family protein</fullName>
    </submittedName>
</protein>
<gene>
    <name evidence="5" type="ORF">MJ956_11765</name>
</gene>
<proteinExistence type="predicted"/>
<dbReference type="EMBL" id="JALHBS010000069">
    <property type="protein sequence ID" value="MCP3055813.1"/>
    <property type="molecule type" value="Genomic_DNA"/>
</dbReference>
<name>A0A9X2H8N7_9HYPH</name>
<dbReference type="InterPro" id="IPR000669">
    <property type="entry name" value="Mannitol_DH"/>
</dbReference>
<dbReference type="InterPro" id="IPR013328">
    <property type="entry name" value="6PGD_dom2"/>
</dbReference>